<dbReference type="EMBL" id="JAQQWP010000008">
    <property type="protein sequence ID" value="KAK8106643.1"/>
    <property type="molecule type" value="Genomic_DNA"/>
</dbReference>
<protein>
    <submittedName>
        <fullName evidence="2">Uncharacterized protein</fullName>
    </submittedName>
</protein>
<organism evidence="2 3">
    <name type="scientific">Apiospora kogelbergensis</name>
    <dbReference type="NCBI Taxonomy" id="1337665"/>
    <lineage>
        <taxon>Eukaryota</taxon>
        <taxon>Fungi</taxon>
        <taxon>Dikarya</taxon>
        <taxon>Ascomycota</taxon>
        <taxon>Pezizomycotina</taxon>
        <taxon>Sordariomycetes</taxon>
        <taxon>Xylariomycetidae</taxon>
        <taxon>Amphisphaeriales</taxon>
        <taxon>Apiosporaceae</taxon>
        <taxon>Apiospora</taxon>
    </lineage>
</organism>
<evidence type="ECO:0000313" key="2">
    <source>
        <dbReference type="EMBL" id="KAK8106643.1"/>
    </source>
</evidence>
<feature type="transmembrane region" description="Helical" evidence="1">
    <location>
        <begin position="12"/>
        <end position="36"/>
    </location>
</feature>
<gene>
    <name evidence="2" type="ORF">PG999_010002</name>
</gene>
<comment type="caution">
    <text evidence="2">The sequence shown here is derived from an EMBL/GenBank/DDBJ whole genome shotgun (WGS) entry which is preliminary data.</text>
</comment>
<evidence type="ECO:0000256" key="1">
    <source>
        <dbReference type="SAM" id="Phobius"/>
    </source>
</evidence>
<proteinExistence type="predicted"/>
<dbReference type="AlphaFoldDB" id="A0AAW0QTY8"/>
<feature type="transmembrane region" description="Helical" evidence="1">
    <location>
        <begin position="140"/>
        <end position="159"/>
    </location>
</feature>
<accession>A0AAW0QTY8</accession>
<keyword evidence="3" id="KW-1185">Reference proteome</keyword>
<reference evidence="2 3" key="1">
    <citation type="submission" date="2023-01" db="EMBL/GenBank/DDBJ databases">
        <title>Analysis of 21 Apiospora genomes using comparative genomics revels a genus with tremendous synthesis potential of carbohydrate active enzymes and secondary metabolites.</title>
        <authorList>
            <person name="Sorensen T."/>
        </authorList>
    </citation>
    <scope>NUCLEOTIDE SEQUENCE [LARGE SCALE GENOMIC DNA]</scope>
    <source>
        <strain evidence="2 3">CBS 117206</strain>
    </source>
</reference>
<dbReference type="Proteomes" id="UP001392437">
    <property type="component" value="Unassembled WGS sequence"/>
</dbReference>
<sequence length="168" mass="18956">MGALDVLPISAALSLTFIIGGTNIALYSYFAWFTNIPLRSFFESHNMPTDAKHTRLVVALCCLGAILSGLLVLASYSVLYFAMESNSDTLIYIAIGCSVIEAIYIVVVIILTGFTAKYCWDWWHWLVGSGEDYLARNCKAFAILLIVQLCFLALYYISFRKRREVRRK</sequence>
<evidence type="ECO:0000313" key="3">
    <source>
        <dbReference type="Proteomes" id="UP001392437"/>
    </source>
</evidence>
<keyword evidence="1" id="KW-0472">Membrane</keyword>
<keyword evidence="1" id="KW-0812">Transmembrane</keyword>
<feature type="transmembrane region" description="Helical" evidence="1">
    <location>
        <begin position="56"/>
        <end position="83"/>
    </location>
</feature>
<feature type="transmembrane region" description="Helical" evidence="1">
    <location>
        <begin position="90"/>
        <end position="116"/>
    </location>
</feature>
<name>A0AAW0QTY8_9PEZI</name>
<keyword evidence="1" id="KW-1133">Transmembrane helix</keyword>